<dbReference type="Proteomes" id="UP000324748">
    <property type="component" value="Unassembled WGS sequence"/>
</dbReference>
<evidence type="ECO:0000313" key="3">
    <source>
        <dbReference type="EMBL" id="KAA1112833.1"/>
    </source>
</evidence>
<gene>
    <name evidence="2" type="ORF">PGT21_012154</name>
    <name evidence="3" type="ORF">PGT21_012185</name>
</gene>
<dbReference type="OrthoDB" id="2508905at2759"/>
<dbReference type="PANTHER" id="PTHR33069">
    <property type="entry name" value="CHROMOSOME 7, WHOLE GENOME SHOTGUN SEQUENCE-RELATED"/>
    <property type="match status" value="1"/>
</dbReference>
<dbReference type="EMBL" id="VSWC01000067">
    <property type="protein sequence ID" value="KAA1096299.1"/>
    <property type="molecule type" value="Genomic_DNA"/>
</dbReference>
<dbReference type="EMBL" id="VSWC01000015">
    <property type="protein sequence ID" value="KAA1112833.1"/>
    <property type="molecule type" value="Genomic_DNA"/>
</dbReference>
<dbReference type="PANTHER" id="PTHR33069:SF3">
    <property type="entry name" value="DYNEIN HEAVY CHAIN TAIL DOMAIN-CONTAINING PROTEIN"/>
    <property type="match status" value="1"/>
</dbReference>
<evidence type="ECO:0000256" key="1">
    <source>
        <dbReference type="SAM" id="MobiDB-lite"/>
    </source>
</evidence>
<protein>
    <submittedName>
        <fullName evidence="2">Uncharacterized protein</fullName>
    </submittedName>
</protein>
<reference evidence="2 4" key="1">
    <citation type="submission" date="2019-05" db="EMBL/GenBank/DDBJ databases">
        <title>Emergence of the Ug99 lineage of the wheat stem rust pathogen through somatic hybridization.</title>
        <authorList>
            <person name="Li F."/>
            <person name="Upadhyaya N.M."/>
            <person name="Sperschneider J."/>
            <person name="Matny O."/>
            <person name="Nguyen-Phuc H."/>
            <person name="Mago R."/>
            <person name="Raley C."/>
            <person name="Miller M.E."/>
            <person name="Silverstein K.A.T."/>
            <person name="Henningsen E."/>
            <person name="Hirsch C.D."/>
            <person name="Visser B."/>
            <person name="Pretorius Z.A."/>
            <person name="Steffenson B.J."/>
            <person name="Schwessinger B."/>
            <person name="Dodds P.N."/>
            <person name="Figueroa M."/>
        </authorList>
    </citation>
    <scope>NUCLEOTIDE SEQUENCE [LARGE SCALE GENOMIC DNA]</scope>
    <source>
        <strain evidence="2">21-0</strain>
    </source>
</reference>
<sequence>MRFPVGLLSQHISLCFELSPSGNLLEAWFKWVHNKSRRASPNPTALHLLLEDFLFDNLSRGGVTTVRESPAHPLDKKKQVVVVSIYRKQISSSITSPPYSINSTQEKEAHHRPHKKGINMMDSDTASMETKRLILKAINDLQRAPHPELTRGGAVREISEKVFSRRKINAGTALLVQVQTRSLPALRRQLSGLVESLDMNTPENEHKPKLTDALEFANQLGPTLDLLENSIASLAPAIISGTLELSCKIDHEYGLLKRYKCIDLFQKFVHFTFQVSRDLFHTYWVYFQRCVSNPGRLTSPDDDYINSLRGEIFARTVEACRNIDVMIQSSKQSDISILRQWWQEHVDLLSARLSNLTRHIDYSVRLSEAESAEQDARRNNPGNRSDFQPSNDDDSVSETFSEEIRRLVNPAWGVPPDYQRNNPDGDGDDQSDFETHSPTSSQEEVRLNLDLLPHIRRTMPLLKLGRIFFRNLLNIATGKTPLTLSTSICSYDMACLKIQTGIFCTSILKIVGTTYRAEDEEDLQHQMQDISRWSKELLHEFDSSLMLLAFFLAPDPSRIDHPLPGDPFRSLFLELRCQLDLCRTTVGG</sequence>
<keyword evidence="4" id="KW-1185">Reference proteome</keyword>
<evidence type="ECO:0000313" key="2">
    <source>
        <dbReference type="EMBL" id="KAA1096299.1"/>
    </source>
</evidence>
<name>A0A5B0P8M7_PUCGR</name>
<dbReference type="AlphaFoldDB" id="A0A5B0P8M7"/>
<organism evidence="2 4">
    <name type="scientific">Puccinia graminis f. sp. tritici</name>
    <dbReference type="NCBI Taxonomy" id="56615"/>
    <lineage>
        <taxon>Eukaryota</taxon>
        <taxon>Fungi</taxon>
        <taxon>Dikarya</taxon>
        <taxon>Basidiomycota</taxon>
        <taxon>Pucciniomycotina</taxon>
        <taxon>Pucciniomycetes</taxon>
        <taxon>Pucciniales</taxon>
        <taxon>Pucciniaceae</taxon>
        <taxon>Puccinia</taxon>
    </lineage>
</organism>
<feature type="region of interest" description="Disordered" evidence="1">
    <location>
        <begin position="369"/>
        <end position="444"/>
    </location>
</feature>
<evidence type="ECO:0000313" key="4">
    <source>
        <dbReference type="Proteomes" id="UP000324748"/>
    </source>
</evidence>
<feature type="compositionally biased region" description="Polar residues" evidence="1">
    <location>
        <begin position="380"/>
        <end position="390"/>
    </location>
</feature>
<proteinExistence type="predicted"/>
<comment type="caution">
    <text evidence="2">The sequence shown here is derived from an EMBL/GenBank/DDBJ whole genome shotgun (WGS) entry which is preliminary data.</text>
</comment>
<accession>A0A5B0P8M7</accession>
<feature type="region of interest" description="Disordered" evidence="1">
    <location>
        <begin position="97"/>
        <end position="120"/>
    </location>
</feature>